<feature type="domain" description="Phage capsid-like C-terminal" evidence="3">
    <location>
        <begin position="140"/>
        <end position="382"/>
    </location>
</feature>
<comment type="subcellular location">
    <subcellularLocation>
        <location evidence="1">Virion</location>
    </subcellularLocation>
</comment>
<dbReference type="EMBL" id="HF545616">
    <property type="protein sequence ID" value="CCO05284.1"/>
    <property type="molecule type" value="Genomic_DNA"/>
</dbReference>
<dbReference type="Pfam" id="PF05065">
    <property type="entry name" value="Phage_capsid"/>
    <property type="match status" value="1"/>
</dbReference>
<dbReference type="RefSeq" id="WP_038672211.1">
    <property type="nucleotide sequence ID" value="NZ_HF545616.1"/>
</dbReference>
<evidence type="ECO:0000256" key="1">
    <source>
        <dbReference type="ARBA" id="ARBA00004328"/>
    </source>
</evidence>
<dbReference type="Proteomes" id="UP000027600">
    <property type="component" value="Chromosome I"/>
</dbReference>
<evidence type="ECO:0000259" key="3">
    <source>
        <dbReference type="Pfam" id="PF05065"/>
    </source>
</evidence>
<name>A0ABP1WHI0_9FIRM</name>
<dbReference type="SUPFAM" id="SSF56563">
    <property type="entry name" value="Major capsid protein gp5"/>
    <property type="match status" value="1"/>
</dbReference>
<evidence type="ECO:0000256" key="2">
    <source>
        <dbReference type="SAM" id="MobiDB-lite"/>
    </source>
</evidence>
<sequence length="403" mass="44306">MFEKRKSEINRRKAEIRELLEKGVDADGNAINIDNITEELRQLNAELSDLDRRAAALGEASETSSSIPNPFAEQRNEGHETESSEPRAVLATPEYKSAFAKTLLNRSLTEKESRALDTALTTTATTFVAPSGSVDGVNNGGLFIPTDMNLSLLEHIGLVSPIFRDVSKTAVPGLTKFPYRSTITKPKNVKENAKTPETSIEWKDLTLSISEIAATIPVSWRLEAMAVKEFISYLMGELTEQMEDKSVTETIYGTGSTDDQLSGISKDAVKYEYEGTALDAIGVALGKFKSKKHLVGAKIYVSNTIINDISFTKDANGNYIYTPINGAGIKSIATYPVEADPYLNDGDFIIGNLSRYYKMNEHERISITRDVSGAKRRNDYTAYGIWSGALQPETVVYGVKKAK</sequence>
<protein>
    <submittedName>
        <fullName evidence="4">Phage major capsid protein</fullName>
    </submittedName>
</protein>
<accession>A0ABP1WHI0</accession>
<dbReference type="NCBIfam" id="TIGR01554">
    <property type="entry name" value="major_cap_HK97"/>
    <property type="match status" value="1"/>
</dbReference>
<dbReference type="InterPro" id="IPR054612">
    <property type="entry name" value="Phage_capsid-like_C"/>
</dbReference>
<evidence type="ECO:0000313" key="4">
    <source>
        <dbReference type="EMBL" id="CCO05284.1"/>
    </source>
</evidence>
<evidence type="ECO:0000313" key="5">
    <source>
        <dbReference type="Proteomes" id="UP000027600"/>
    </source>
</evidence>
<keyword evidence="5" id="KW-1185">Reference proteome</keyword>
<gene>
    <name evidence="4" type="ORF">RBI_I01582</name>
</gene>
<dbReference type="Gene3D" id="3.30.2400.10">
    <property type="entry name" value="Major capsid protein gp5"/>
    <property type="match status" value="1"/>
</dbReference>
<feature type="region of interest" description="Disordered" evidence="2">
    <location>
        <begin position="55"/>
        <end position="86"/>
    </location>
</feature>
<organism evidence="4 5">
    <name type="scientific">Ruminococcus bicirculans</name>
    <name type="common">ex Wegman et al. 2014</name>
    <dbReference type="NCBI Taxonomy" id="1160721"/>
    <lineage>
        <taxon>Bacteria</taxon>
        <taxon>Bacillati</taxon>
        <taxon>Bacillota</taxon>
        <taxon>Clostridia</taxon>
        <taxon>Eubacteriales</taxon>
        <taxon>Oscillospiraceae</taxon>
        <taxon>Ruminococcus</taxon>
    </lineage>
</organism>
<reference evidence="4 5" key="1">
    <citation type="journal article" date="2014" name="Int. J. Syst. Evol. Microbiol.">
        <title>Complete genome of a new Firmicutes species belonging to the dominant human colonic microbiota ('Ruminococcus bicirculans') reveals two chromosomes and a selective capacity to utilize plant glucans.</title>
        <authorList>
            <consortium name="NISC Comparative Sequencing Program"/>
            <person name="Wegmann U."/>
            <person name="Louis P."/>
            <person name="Goesmann A."/>
            <person name="Henrissat B."/>
            <person name="Duncan S.H."/>
            <person name="Flint H.J."/>
        </authorList>
    </citation>
    <scope>NUCLEOTIDE SEQUENCE [LARGE SCALE GENOMIC DNA]</scope>
    <source>
        <strain evidence="4 5">80/3</strain>
    </source>
</reference>
<dbReference type="InterPro" id="IPR024455">
    <property type="entry name" value="Phage_capsid"/>
</dbReference>
<proteinExistence type="predicted"/>
<feature type="compositionally biased region" description="Basic and acidic residues" evidence="2">
    <location>
        <begin position="74"/>
        <end position="85"/>
    </location>
</feature>